<evidence type="ECO:0000256" key="2">
    <source>
        <dbReference type="SAM" id="Phobius"/>
    </source>
</evidence>
<dbReference type="EMBL" id="RKQZ01000001">
    <property type="protein sequence ID" value="RPF22980.1"/>
    <property type="molecule type" value="Genomic_DNA"/>
</dbReference>
<evidence type="ECO:0000313" key="3">
    <source>
        <dbReference type="EMBL" id="RPF22980.1"/>
    </source>
</evidence>
<feature type="region of interest" description="Disordered" evidence="1">
    <location>
        <begin position="91"/>
        <end position="116"/>
    </location>
</feature>
<keyword evidence="2" id="KW-1133">Transmembrane helix</keyword>
<feature type="compositionally biased region" description="Basic and acidic residues" evidence="1">
    <location>
        <begin position="103"/>
        <end position="116"/>
    </location>
</feature>
<reference evidence="3 4" key="1">
    <citation type="submission" date="2018-11" db="EMBL/GenBank/DDBJ databases">
        <title>Sequencing the genomes of 1000 actinobacteria strains.</title>
        <authorList>
            <person name="Klenk H.-P."/>
        </authorList>
    </citation>
    <scope>NUCLEOTIDE SEQUENCE [LARGE SCALE GENOMIC DNA]</scope>
    <source>
        <strain evidence="3 4">DSM 15700</strain>
    </source>
</reference>
<dbReference type="Pfam" id="PF14012">
    <property type="entry name" value="DUF4229"/>
    <property type="match status" value="1"/>
</dbReference>
<dbReference type="Proteomes" id="UP000280501">
    <property type="component" value="Unassembled WGS sequence"/>
</dbReference>
<name>A0A3N4YWE8_9MICO</name>
<evidence type="ECO:0000313" key="4">
    <source>
        <dbReference type="Proteomes" id="UP000280501"/>
    </source>
</evidence>
<gene>
    <name evidence="3" type="ORF">EDD34_3659</name>
</gene>
<feature type="transmembrane region" description="Helical" evidence="2">
    <location>
        <begin position="29"/>
        <end position="49"/>
    </location>
</feature>
<accession>A0A3N4YWE8</accession>
<dbReference type="AlphaFoldDB" id="A0A3N4YWE8"/>
<dbReference type="InterPro" id="IPR025323">
    <property type="entry name" value="DUF4229"/>
</dbReference>
<keyword evidence="2" id="KW-0472">Membrane</keyword>
<feature type="transmembrane region" description="Helical" evidence="2">
    <location>
        <begin position="55"/>
        <end position="73"/>
    </location>
</feature>
<proteinExistence type="predicted"/>
<keyword evidence="2" id="KW-0812">Transmembrane</keyword>
<evidence type="ECO:0000256" key="1">
    <source>
        <dbReference type="SAM" id="MobiDB-lite"/>
    </source>
</evidence>
<comment type="caution">
    <text evidence="3">The sequence shown here is derived from an EMBL/GenBank/DDBJ whole genome shotgun (WGS) entry which is preliminary data.</text>
</comment>
<organism evidence="3 4">
    <name type="scientific">Myceligenerans xiligouense</name>
    <dbReference type="NCBI Taxonomy" id="253184"/>
    <lineage>
        <taxon>Bacteria</taxon>
        <taxon>Bacillati</taxon>
        <taxon>Actinomycetota</taxon>
        <taxon>Actinomycetes</taxon>
        <taxon>Micrococcales</taxon>
        <taxon>Promicromonosporaceae</taxon>
        <taxon>Myceligenerans</taxon>
    </lineage>
</organism>
<protein>
    <submittedName>
        <fullName evidence="3">Uncharacterized protein DUF4229</fullName>
    </submittedName>
</protein>
<keyword evidence="4" id="KW-1185">Reference proteome</keyword>
<sequence length="116" mass="11994">MSARSEPGHPAPRGSAEVLRATYHGGVPLVIYTVLRLALFGGALGLLYLAGLRSWLLVGVAAVAAFALSYVLLSVPRDAAARWLADRRARRGAGTGGSGADADAAHEDAIVDRATE</sequence>